<dbReference type="OrthoDB" id="8948090at2"/>
<dbReference type="EMBL" id="FZNR01000010">
    <property type="protein sequence ID" value="SNS14321.1"/>
    <property type="molecule type" value="Genomic_DNA"/>
</dbReference>
<protein>
    <submittedName>
        <fullName evidence="1">Uncharacterized protein</fullName>
    </submittedName>
</protein>
<dbReference type="AlphaFoldDB" id="A0A239C3W4"/>
<keyword evidence="2" id="KW-1185">Reference proteome</keyword>
<proteinExistence type="predicted"/>
<dbReference type="RefSeq" id="WP_089295793.1">
    <property type="nucleotide sequence ID" value="NZ_BOMU01000062.1"/>
</dbReference>
<gene>
    <name evidence="1" type="ORF">SAMN06264365_110265</name>
</gene>
<accession>A0A239C3W4</accession>
<dbReference type="Proteomes" id="UP000198415">
    <property type="component" value="Unassembled WGS sequence"/>
</dbReference>
<evidence type="ECO:0000313" key="1">
    <source>
        <dbReference type="EMBL" id="SNS14321.1"/>
    </source>
</evidence>
<reference evidence="1 2" key="1">
    <citation type="submission" date="2017-06" db="EMBL/GenBank/DDBJ databases">
        <authorList>
            <person name="Kim H.J."/>
            <person name="Triplett B.A."/>
        </authorList>
    </citation>
    <scope>NUCLEOTIDE SEQUENCE [LARGE SCALE GENOMIC DNA]</scope>
    <source>
        <strain evidence="1 2">DSM 43151</strain>
    </source>
</reference>
<organism evidence="1 2">
    <name type="scientific">Actinoplanes regularis</name>
    <dbReference type="NCBI Taxonomy" id="52697"/>
    <lineage>
        <taxon>Bacteria</taxon>
        <taxon>Bacillati</taxon>
        <taxon>Actinomycetota</taxon>
        <taxon>Actinomycetes</taxon>
        <taxon>Micromonosporales</taxon>
        <taxon>Micromonosporaceae</taxon>
        <taxon>Actinoplanes</taxon>
    </lineage>
</organism>
<name>A0A239C3W4_9ACTN</name>
<evidence type="ECO:0000313" key="2">
    <source>
        <dbReference type="Proteomes" id="UP000198415"/>
    </source>
</evidence>
<sequence length="314" mass="32574">MTTSAVPLPSPDRPVFFAGQLLTAADLGAQHTLESQLRQLHHRMLHGWGIASGLAVAAERGETAVVLEAGYAIDSAGRELIAGQALTVPVPPIAAGPSGGPVPFVLALRWTEDADAVVQSRDGDCGARGSVRRSDVPTVAWLDPPAIRAGLDVVLADVLVQGCRLAAPPDPTRRRLLNPPPAPFAACGATVPGETVWTLESTASGQGWAVSAEVDTAEAGFGDIPVYLARLCGDRVWPAGQSPSGRAALVDGAPYVDQPETGRFRLVVPLVPGTAQQTGAAIAVNPPDVIAAAGFADRLTTDRAWYVEWIGVQS</sequence>